<comment type="pathway">
    <text evidence="1 6">Fermentation; pyruvate fermentation to lactate; (S)-lactate from pyruvate: step 1/1.</text>
</comment>
<keyword evidence="5 6" id="KW-0520">NAD</keyword>
<dbReference type="InterPro" id="IPR015955">
    <property type="entry name" value="Lactate_DH/Glyco_Ohase_4_C"/>
</dbReference>
<evidence type="ECO:0000259" key="7">
    <source>
        <dbReference type="Pfam" id="PF00056"/>
    </source>
</evidence>
<dbReference type="EC" id="1.1.1.27" evidence="3 6"/>
<dbReference type="GO" id="GO:0006089">
    <property type="term" value="P:lactate metabolic process"/>
    <property type="evidence" value="ECO:0007669"/>
    <property type="project" value="TreeGrafter"/>
</dbReference>
<proteinExistence type="inferred from homology"/>
<dbReference type="Pfam" id="PF00056">
    <property type="entry name" value="Ldh_1_N"/>
    <property type="match status" value="1"/>
</dbReference>
<evidence type="ECO:0000256" key="3">
    <source>
        <dbReference type="ARBA" id="ARBA00012967"/>
    </source>
</evidence>
<feature type="domain" description="Lactate/malate dehydrogenase N-terminal" evidence="7">
    <location>
        <begin position="60"/>
        <end position="198"/>
    </location>
</feature>
<dbReference type="Proteomes" id="UP000410492">
    <property type="component" value="Unassembled WGS sequence"/>
</dbReference>
<reference evidence="9 10" key="1">
    <citation type="submission" date="2019-01" db="EMBL/GenBank/DDBJ databases">
        <authorList>
            <person name="Sayadi A."/>
        </authorList>
    </citation>
    <scope>NUCLEOTIDE SEQUENCE [LARGE SCALE GENOMIC DNA]</scope>
</reference>
<evidence type="ECO:0000256" key="2">
    <source>
        <dbReference type="ARBA" id="ARBA00006054"/>
    </source>
</evidence>
<evidence type="ECO:0000256" key="5">
    <source>
        <dbReference type="ARBA" id="ARBA00023027"/>
    </source>
</evidence>
<comment type="catalytic activity">
    <reaction evidence="6">
        <text>(S)-lactate + NAD(+) = pyruvate + NADH + H(+)</text>
        <dbReference type="Rhea" id="RHEA:23444"/>
        <dbReference type="ChEBI" id="CHEBI:15361"/>
        <dbReference type="ChEBI" id="CHEBI:15378"/>
        <dbReference type="ChEBI" id="CHEBI:16651"/>
        <dbReference type="ChEBI" id="CHEBI:57540"/>
        <dbReference type="ChEBI" id="CHEBI:57945"/>
        <dbReference type="EC" id="1.1.1.27"/>
    </reaction>
</comment>
<dbReference type="Gene3D" id="3.90.110.10">
    <property type="entry name" value="Lactate dehydrogenase/glycoside hydrolase, family 4, C-terminal"/>
    <property type="match status" value="1"/>
</dbReference>
<evidence type="ECO:0000313" key="9">
    <source>
        <dbReference type="EMBL" id="VEN56032.1"/>
    </source>
</evidence>
<dbReference type="OrthoDB" id="5405561at2759"/>
<dbReference type="GO" id="GO:0004459">
    <property type="term" value="F:L-lactate dehydrogenase (NAD+) activity"/>
    <property type="evidence" value="ECO:0007669"/>
    <property type="project" value="UniProtKB-EC"/>
</dbReference>
<evidence type="ECO:0000256" key="4">
    <source>
        <dbReference type="ARBA" id="ARBA00023002"/>
    </source>
</evidence>
<dbReference type="EMBL" id="CAACVG010010535">
    <property type="protein sequence ID" value="VEN56032.1"/>
    <property type="molecule type" value="Genomic_DNA"/>
</dbReference>
<dbReference type="PANTHER" id="PTHR43128:SF16">
    <property type="entry name" value="L-LACTATE DEHYDROGENASE"/>
    <property type="match status" value="1"/>
</dbReference>
<evidence type="ECO:0000259" key="8">
    <source>
        <dbReference type="Pfam" id="PF02866"/>
    </source>
</evidence>
<dbReference type="InterPro" id="IPR001557">
    <property type="entry name" value="L-lactate/malate_DH"/>
</dbReference>
<dbReference type="Gene3D" id="3.40.50.720">
    <property type="entry name" value="NAD(P)-binding Rossmann-like Domain"/>
    <property type="match status" value="1"/>
</dbReference>
<feature type="domain" description="Lactate/malate dehydrogenase C-terminal" evidence="8">
    <location>
        <begin position="201"/>
        <end position="238"/>
    </location>
</feature>
<dbReference type="PANTHER" id="PTHR43128">
    <property type="entry name" value="L-2-HYDROXYCARBOXYLATE DEHYDROGENASE (NAD(P)(+))"/>
    <property type="match status" value="1"/>
</dbReference>
<name>A0A653D759_CALMS</name>
<sequence length="238" mass="26067">MMCCLRNYCVNRTRSFVKDIQIDRLPSTHGIRYCCAIKGENTVANLLYETQKPDEQLDDKVTVVGTGAVGMACAFSILSQSISNNLVLIGQDEDKLEGEMMDLQHGSLFLQDPTIKASTDYAMSAGSRVCVITAGVRQDKGETRIDLLQRNADLLKVIVPKIVKYSPDSVLIIVTNPCDVLSYVAWKVSGLPMTRIIGSGTNLDTSRFRFLIADRLNIAPASVHAWIIGEHGDSSVAV</sequence>
<dbReference type="InterPro" id="IPR001236">
    <property type="entry name" value="Lactate/malate_DH_N"/>
</dbReference>
<keyword evidence="4 6" id="KW-0560">Oxidoreductase</keyword>
<dbReference type="InterPro" id="IPR022383">
    <property type="entry name" value="Lactate/malate_DH_C"/>
</dbReference>
<dbReference type="UniPathway" id="UPA00554">
    <property type="reaction ID" value="UER00611"/>
</dbReference>
<protein>
    <recommendedName>
        <fullName evidence="3 6">L-lactate dehydrogenase</fullName>
        <ecNumber evidence="3 6">1.1.1.27</ecNumber>
    </recommendedName>
</protein>
<gene>
    <name evidence="9" type="ORF">CALMAC_LOCUS15040</name>
</gene>
<dbReference type="PROSITE" id="PS00064">
    <property type="entry name" value="L_LDH"/>
    <property type="match status" value="1"/>
</dbReference>
<dbReference type="FunFam" id="3.40.50.720:FF:000018">
    <property type="entry name" value="Malate dehydrogenase"/>
    <property type="match status" value="1"/>
</dbReference>
<dbReference type="InterPro" id="IPR018177">
    <property type="entry name" value="L-lactate_DH_AS"/>
</dbReference>
<dbReference type="InterPro" id="IPR036291">
    <property type="entry name" value="NAD(P)-bd_dom_sf"/>
</dbReference>
<keyword evidence="10" id="KW-1185">Reference proteome</keyword>
<dbReference type="AlphaFoldDB" id="A0A653D759"/>
<evidence type="ECO:0000256" key="6">
    <source>
        <dbReference type="RuleBase" id="RU000496"/>
    </source>
</evidence>
<dbReference type="PRINTS" id="PR00086">
    <property type="entry name" value="LLDHDRGNASE"/>
</dbReference>
<dbReference type="Pfam" id="PF02866">
    <property type="entry name" value="Ldh_1_C"/>
    <property type="match status" value="1"/>
</dbReference>
<comment type="similarity">
    <text evidence="2">Belongs to the LDH/MDH superfamily. LDH family.</text>
</comment>
<accession>A0A653D759</accession>
<evidence type="ECO:0000256" key="1">
    <source>
        <dbReference type="ARBA" id="ARBA00004843"/>
    </source>
</evidence>
<evidence type="ECO:0000313" key="10">
    <source>
        <dbReference type="Proteomes" id="UP000410492"/>
    </source>
</evidence>
<dbReference type="SUPFAM" id="SSF51735">
    <property type="entry name" value="NAD(P)-binding Rossmann-fold domains"/>
    <property type="match status" value="1"/>
</dbReference>
<dbReference type="SUPFAM" id="SSF56327">
    <property type="entry name" value="LDH C-terminal domain-like"/>
    <property type="match status" value="1"/>
</dbReference>
<organism evidence="9 10">
    <name type="scientific">Callosobruchus maculatus</name>
    <name type="common">Southern cowpea weevil</name>
    <name type="synonym">Pulse bruchid</name>
    <dbReference type="NCBI Taxonomy" id="64391"/>
    <lineage>
        <taxon>Eukaryota</taxon>
        <taxon>Metazoa</taxon>
        <taxon>Ecdysozoa</taxon>
        <taxon>Arthropoda</taxon>
        <taxon>Hexapoda</taxon>
        <taxon>Insecta</taxon>
        <taxon>Pterygota</taxon>
        <taxon>Neoptera</taxon>
        <taxon>Endopterygota</taxon>
        <taxon>Coleoptera</taxon>
        <taxon>Polyphaga</taxon>
        <taxon>Cucujiformia</taxon>
        <taxon>Chrysomeloidea</taxon>
        <taxon>Chrysomelidae</taxon>
        <taxon>Bruchinae</taxon>
        <taxon>Bruchini</taxon>
        <taxon>Callosobruchus</taxon>
    </lineage>
</organism>